<feature type="non-terminal residue" evidence="3">
    <location>
        <position position="1"/>
    </location>
</feature>
<proteinExistence type="predicted"/>
<keyword evidence="2" id="KW-0472">Membrane</keyword>
<organism evidence="3">
    <name type="scientific">Lygus hesperus</name>
    <name type="common">Western plant bug</name>
    <dbReference type="NCBI Taxonomy" id="30085"/>
    <lineage>
        <taxon>Eukaryota</taxon>
        <taxon>Metazoa</taxon>
        <taxon>Ecdysozoa</taxon>
        <taxon>Arthropoda</taxon>
        <taxon>Hexapoda</taxon>
        <taxon>Insecta</taxon>
        <taxon>Pterygota</taxon>
        <taxon>Neoptera</taxon>
        <taxon>Paraneoptera</taxon>
        <taxon>Hemiptera</taxon>
        <taxon>Heteroptera</taxon>
        <taxon>Panheteroptera</taxon>
        <taxon>Cimicomorpha</taxon>
        <taxon>Miridae</taxon>
        <taxon>Mirini</taxon>
        <taxon>Lygus</taxon>
    </lineage>
</organism>
<sequence length="284" mass="31998">DAFSTPSVAFRLSIGMIRAIWICFITSLVLVECAVISCKVQSDEEASRDRNNEGIYYAGNRDEVAQALFDSIMKEISPTGKVQPYPLKKIEASSDDNIDSSAENIEREVKSSQIKKIKPSPNENNSDASDANFDDAVEEFYNWIENNHAPTKTPKSSRVKKVEAFYDYENFDVTSKDIDDLINTGFNWPIKNELAPSSQNESSPVKQVIPLHDDDKVDASADNFNNILNFFPMRTNSAQSLCGTTRLLRRRISSHPLQNKELTLTMLMHLMKTLVMLLMATWTG</sequence>
<keyword evidence="2" id="KW-1133">Transmembrane helix</keyword>
<name>A0A0K8T7P2_LYGHE</name>
<evidence type="ECO:0000313" key="3">
    <source>
        <dbReference type="EMBL" id="JAG61190.1"/>
    </source>
</evidence>
<evidence type="ECO:0000256" key="1">
    <source>
        <dbReference type="SAM" id="MobiDB-lite"/>
    </source>
</evidence>
<feature type="compositionally biased region" description="Low complexity" evidence="1">
    <location>
        <begin position="119"/>
        <end position="130"/>
    </location>
</feature>
<protein>
    <submittedName>
        <fullName evidence="3">Uncharacterized protein</fullName>
    </submittedName>
</protein>
<evidence type="ECO:0000256" key="2">
    <source>
        <dbReference type="SAM" id="Phobius"/>
    </source>
</evidence>
<keyword evidence="2" id="KW-0812">Transmembrane</keyword>
<dbReference type="EMBL" id="GBRD01004631">
    <property type="protein sequence ID" value="JAG61190.1"/>
    <property type="molecule type" value="Transcribed_RNA"/>
</dbReference>
<accession>A0A0K8T7P2</accession>
<feature type="region of interest" description="Disordered" evidence="1">
    <location>
        <begin position="109"/>
        <end position="130"/>
    </location>
</feature>
<reference evidence="3" key="1">
    <citation type="submission" date="2014-09" db="EMBL/GenBank/DDBJ databases">
        <authorList>
            <person name="Magalhaes I.L.F."/>
            <person name="Oliveira U."/>
            <person name="Santos F.R."/>
            <person name="Vidigal T.H.D.A."/>
            <person name="Brescovit A.D."/>
            <person name="Santos A.J."/>
        </authorList>
    </citation>
    <scope>NUCLEOTIDE SEQUENCE</scope>
</reference>
<feature type="transmembrane region" description="Helical" evidence="2">
    <location>
        <begin position="12"/>
        <end position="31"/>
    </location>
</feature>
<dbReference type="AlphaFoldDB" id="A0A0K8T7P2"/>